<dbReference type="EMBL" id="HG970332">
    <property type="protein sequence ID" value="SCB64618.1"/>
    <property type="molecule type" value="Genomic_DNA"/>
</dbReference>
<reference evidence="3" key="2">
    <citation type="journal article" date="2010" name="Nature">
        <title>Comparative genomics reveals mobile pathogenicity chromosomes in Fusarium.</title>
        <authorList>
            <person name="Ma L.J."/>
            <person name="van der Does H.C."/>
            <person name="Borkovich K.A."/>
            <person name="Coleman J.J."/>
            <person name="Daboussi M.J."/>
            <person name="Di Pietro A."/>
            <person name="Dufresne M."/>
            <person name="Freitag M."/>
            <person name="Grabherr M."/>
            <person name="Henrissat B."/>
            <person name="Houterman P.M."/>
            <person name="Kang S."/>
            <person name="Shim W.B."/>
            <person name="Woloshuk C."/>
            <person name="Xie X."/>
            <person name="Xu J.R."/>
            <person name="Antoniw J."/>
            <person name="Baker S.E."/>
            <person name="Bluhm B.H."/>
            <person name="Breakspear A."/>
            <person name="Brown D.W."/>
            <person name="Butchko R.A."/>
            <person name="Chapman S."/>
            <person name="Coulson R."/>
            <person name="Coutinho P.M."/>
            <person name="Danchin E.G."/>
            <person name="Diener A."/>
            <person name="Gale L.R."/>
            <person name="Gardiner D.M."/>
            <person name="Goff S."/>
            <person name="Hammond-Kosack K.E."/>
            <person name="Hilburn K."/>
            <person name="Hua-Van A."/>
            <person name="Jonkers W."/>
            <person name="Kazan K."/>
            <person name="Kodira C.D."/>
            <person name="Koehrsen M."/>
            <person name="Kumar L."/>
            <person name="Lee Y.H."/>
            <person name="Li L."/>
            <person name="Manners J.M."/>
            <person name="Miranda-Saavedra D."/>
            <person name="Mukherjee M."/>
            <person name="Park G."/>
            <person name="Park J."/>
            <person name="Park S.Y."/>
            <person name="Proctor R.H."/>
            <person name="Regev A."/>
            <person name="Ruiz-Roldan M.C."/>
            <person name="Sain D."/>
            <person name="Sakthikumar S."/>
            <person name="Sykes S."/>
            <person name="Schwartz D.C."/>
            <person name="Turgeon B.G."/>
            <person name="Wapinski I."/>
            <person name="Yoder O."/>
            <person name="Young S."/>
            <person name="Zeng Q."/>
            <person name="Zhou S."/>
            <person name="Galagan J."/>
            <person name="Cuomo C.A."/>
            <person name="Kistler H.C."/>
            <person name="Rep M."/>
        </authorList>
    </citation>
    <scope>GENOME REANNOTATION</scope>
    <source>
        <strain evidence="3">ATCC MYA-4620 / CBS 123657 / FGSC 9075 / NRRL 31084 / PH-1</strain>
    </source>
</reference>
<dbReference type="Proteomes" id="UP000070720">
    <property type="component" value="Chromosome 1"/>
</dbReference>
<name>A0A1C3YJA5_GIBZE</name>
<sequence>MSNMSNDEPQDHDMLDNDVESPIVDSDHVIELLNHVDPNAEVMMEDAEMGAIPQATVDDADDEGSETSRPPSPTEREGDIPTLKELARSHEED</sequence>
<organism evidence="2 3">
    <name type="scientific">Gibberella zeae (strain ATCC MYA-4620 / CBS 123657 / FGSC 9075 / NRRL 31084 / PH-1)</name>
    <name type="common">Wheat head blight fungus</name>
    <name type="synonym">Fusarium graminearum</name>
    <dbReference type="NCBI Taxonomy" id="229533"/>
    <lineage>
        <taxon>Eukaryota</taxon>
        <taxon>Fungi</taxon>
        <taxon>Dikarya</taxon>
        <taxon>Ascomycota</taxon>
        <taxon>Pezizomycotina</taxon>
        <taxon>Sordariomycetes</taxon>
        <taxon>Hypocreomycetidae</taxon>
        <taxon>Hypocreales</taxon>
        <taxon>Nectriaceae</taxon>
        <taxon>Fusarium</taxon>
    </lineage>
</organism>
<gene>
    <name evidence="2" type="ORF">FGRAMPH1_01T08229</name>
</gene>
<evidence type="ECO:0000256" key="1">
    <source>
        <dbReference type="SAM" id="MobiDB-lite"/>
    </source>
</evidence>
<accession>A0A1C3YJA5</accession>
<dbReference type="AlphaFoldDB" id="A0A1C3YJA5"/>
<feature type="region of interest" description="Disordered" evidence="1">
    <location>
        <begin position="46"/>
        <end position="93"/>
    </location>
</feature>
<evidence type="ECO:0000313" key="2">
    <source>
        <dbReference type="EMBL" id="SCB64618.1"/>
    </source>
</evidence>
<dbReference type="InParanoid" id="A0A1C3YJA5"/>
<keyword evidence="3" id="KW-1185">Reference proteome</keyword>
<feature type="region of interest" description="Disordered" evidence="1">
    <location>
        <begin position="1"/>
        <end position="23"/>
    </location>
</feature>
<reference evidence="2 3" key="3">
    <citation type="journal article" date="2015" name="BMC Genomics">
        <title>The completed genome sequence of the pathogenic ascomycete fungus Fusarium graminearum.</title>
        <authorList>
            <person name="King R."/>
            <person name="Urban M."/>
            <person name="Hammond-Kosack M.C."/>
            <person name="Hassani-Pak K."/>
            <person name="Hammond-Kosack K.E."/>
        </authorList>
    </citation>
    <scope>NUCLEOTIDE SEQUENCE [LARGE SCALE GENOMIC DNA]</scope>
    <source>
        <strain evidence="3">ATCC MYA-4620 / CBS 123657 / FGSC 9075 / NRRL 31084 / PH-1</strain>
    </source>
</reference>
<proteinExistence type="predicted"/>
<evidence type="ECO:0000313" key="3">
    <source>
        <dbReference type="Proteomes" id="UP000070720"/>
    </source>
</evidence>
<protein>
    <submittedName>
        <fullName evidence="2">Chromosome 1, complete genome</fullName>
    </submittedName>
</protein>
<dbReference type="VEuPathDB" id="FungiDB:FGRAMPH1_01G08229"/>
<reference evidence="3" key="1">
    <citation type="journal article" date="2007" name="Science">
        <title>The Fusarium graminearum genome reveals a link between localized polymorphism and pathogen specialization.</title>
        <authorList>
            <person name="Cuomo C.A."/>
            <person name="Gueldener U."/>
            <person name="Xu J.-R."/>
            <person name="Trail F."/>
            <person name="Turgeon B.G."/>
            <person name="Di Pietro A."/>
            <person name="Walton J.D."/>
            <person name="Ma L.-J."/>
            <person name="Baker S.E."/>
            <person name="Rep M."/>
            <person name="Adam G."/>
            <person name="Antoniw J."/>
            <person name="Baldwin T."/>
            <person name="Calvo S.E."/>
            <person name="Chang Y.-L."/>
            <person name="DeCaprio D."/>
            <person name="Gale L.R."/>
            <person name="Gnerre S."/>
            <person name="Goswami R.S."/>
            <person name="Hammond-Kosack K."/>
            <person name="Harris L.J."/>
            <person name="Hilburn K."/>
            <person name="Kennell J.C."/>
            <person name="Kroken S."/>
            <person name="Magnuson J.K."/>
            <person name="Mannhaupt G."/>
            <person name="Mauceli E.W."/>
            <person name="Mewes H.-W."/>
            <person name="Mitterbauer R."/>
            <person name="Muehlbauer G."/>
            <person name="Muensterkoetter M."/>
            <person name="Nelson D."/>
            <person name="O'Donnell K."/>
            <person name="Ouellet T."/>
            <person name="Qi W."/>
            <person name="Quesneville H."/>
            <person name="Roncero M.I.G."/>
            <person name="Seong K.-Y."/>
            <person name="Tetko I.V."/>
            <person name="Urban M."/>
            <person name="Waalwijk C."/>
            <person name="Ward T.J."/>
            <person name="Yao J."/>
            <person name="Birren B.W."/>
            <person name="Kistler H.C."/>
        </authorList>
    </citation>
    <scope>NUCLEOTIDE SEQUENCE [LARGE SCALE GENOMIC DNA]</scope>
    <source>
        <strain evidence="3">ATCC MYA-4620 / CBS 123657 / FGSC 9075 / NRRL 31084 / PH-1</strain>
    </source>
</reference>